<comment type="subcellular location">
    <subcellularLocation>
        <location evidence="1">Cell membrane</location>
        <topology evidence="1">Multi-pass membrane protein</topology>
    </subcellularLocation>
</comment>
<dbReference type="InterPro" id="IPR044492">
    <property type="entry name" value="P_typ_ATPase_HD_dom"/>
</dbReference>
<dbReference type="Proteomes" id="UP001595847">
    <property type="component" value="Unassembled WGS sequence"/>
</dbReference>
<dbReference type="SUPFAM" id="SSF81653">
    <property type="entry name" value="Calcium ATPase, transduction domain A"/>
    <property type="match status" value="1"/>
</dbReference>
<evidence type="ECO:0000256" key="8">
    <source>
        <dbReference type="RuleBase" id="RU362081"/>
    </source>
</evidence>
<keyword evidence="12" id="KW-1185">Reference proteome</keyword>
<evidence type="ECO:0000313" key="11">
    <source>
        <dbReference type="EMBL" id="MFC3997596.1"/>
    </source>
</evidence>
<dbReference type="InterPro" id="IPR027256">
    <property type="entry name" value="P-typ_ATPase_IB"/>
</dbReference>
<evidence type="ECO:0000256" key="1">
    <source>
        <dbReference type="ARBA" id="ARBA00004651"/>
    </source>
</evidence>
<evidence type="ECO:0000259" key="10">
    <source>
        <dbReference type="Pfam" id="PF01814"/>
    </source>
</evidence>
<keyword evidence="5" id="KW-1278">Translocase</keyword>
<sequence length="782" mass="82330">MTTHAPAFPIPPWASARVLGAGLSVAGLGLGAVLRLSVGPPAGDIAWLCTTVVGAGPALWWVLQGLWHRQYGSDAIALLALVGTIVVHEYLAGAIISVMLLGGRLLEERASRRARADLGALLARSPKVAHRRSDGSLETVAAEDVAIGDRLVVRTGEIVPVDGRVDEGTASLDESAVTGEPLPVAAHVGDDVRSGVVNLGAPFSLRATATAGDSTYAGIIRLVREAESQSAPFVRLADRYATVFLPVTVVVAAAAWALSHDLVRAVAVLVVATPCPLILAAPIAFTAGMSRCARRGVIVRNGDALERLARARVLLFDKTGTVTAGRPRLFRSVSADDALAEAEVLGYAASLDQMSDHVLAASVVAAARDRGLALEMPADVREEGGRGVEGTVAGRLVRIGKAQWVARRPPSTWVEAVQSEARRSQALTVFVGVDERLVGVLLLRDPLRDDAPRTFRLLRRSGMERMVMITGDRRSTALVMAAYVGVGAEDVMADRSPQDKLAVVAAESESSPTMMVGDGINDAPALARAGVGVALGARGASAASESADVVIAVDRLDRVAEARSIAQRTRRLAAQSALAGIGLSVLAMAVAAAGQLAPTAGALLQEVIDLTVIVNALRALFAPGHRARLQGDTAELARGLDEDHRRLWPRIDELPHAADRIRNAPRAALVAALDDLEAFCDELVRHETADERRLYPAVDRALRCTSATEIMSRAHAEILATVRRTQEAVGELRADASAGARDSASYLLVELHALLRLHFVQEEESFHVLAGDGPASSGRAGR</sequence>
<dbReference type="SFLD" id="SFLDF00027">
    <property type="entry name" value="p-type_atpase"/>
    <property type="match status" value="1"/>
</dbReference>
<dbReference type="NCBIfam" id="TIGR01494">
    <property type="entry name" value="ATPase_P-type"/>
    <property type="match status" value="2"/>
</dbReference>
<keyword evidence="6 8" id="KW-1133">Transmembrane helix</keyword>
<dbReference type="Gene3D" id="3.40.1110.10">
    <property type="entry name" value="Calcium-transporting ATPase, cytoplasmic domain N"/>
    <property type="match status" value="1"/>
</dbReference>
<dbReference type="Pfam" id="PF00702">
    <property type="entry name" value="Hydrolase"/>
    <property type="match status" value="1"/>
</dbReference>
<dbReference type="Gene3D" id="3.40.50.1000">
    <property type="entry name" value="HAD superfamily/HAD-like"/>
    <property type="match status" value="1"/>
</dbReference>
<keyword evidence="4 8" id="KW-0479">Metal-binding</keyword>
<keyword evidence="8" id="KW-1003">Cell membrane</keyword>
<evidence type="ECO:0000256" key="5">
    <source>
        <dbReference type="ARBA" id="ARBA00022967"/>
    </source>
</evidence>
<comment type="caution">
    <text evidence="11">The sequence shown here is derived from an EMBL/GenBank/DDBJ whole genome shotgun (WGS) entry which is preliminary data.</text>
</comment>
<dbReference type="Pfam" id="PF00122">
    <property type="entry name" value="E1-E2_ATPase"/>
    <property type="match status" value="1"/>
</dbReference>
<keyword evidence="8" id="KW-0547">Nucleotide-binding</keyword>
<dbReference type="SFLD" id="SFLDS00003">
    <property type="entry name" value="Haloacid_Dehalogenase"/>
    <property type="match status" value="1"/>
</dbReference>
<dbReference type="InterPro" id="IPR023299">
    <property type="entry name" value="ATPase_P-typ_cyto_dom_N"/>
</dbReference>
<proteinExistence type="inferred from homology"/>
<feature type="domain" description="Hemerythrin-like" evidence="10">
    <location>
        <begin position="639"/>
        <end position="767"/>
    </location>
</feature>
<feature type="domain" description="P-type ATPase A" evidence="9">
    <location>
        <begin position="125"/>
        <end position="223"/>
    </location>
</feature>
<feature type="transmembrane region" description="Helical" evidence="8">
    <location>
        <begin position="18"/>
        <end position="38"/>
    </location>
</feature>
<feature type="transmembrane region" description="Helical" evidence="8">
    <location>
        <begin position="265"/>
        <end position="285"/>
    </location>
</feature>
<keyword evidence="8" id="KW-0067">ATP-binding</keyword>
<organism evidence="11 12">
    <name type="scientific">Nocardiopsis sediminis</name>
    <dbReference type="NCBI Taxonomy" id="1778267"/>
    <lineage>
        <taxon>Bacteria</taxon>
        <taxon>Bacillati</taxon>
        <taxon>Actinomycetota</taxon>
        <taxon>Actinomycetes</taxon>
        <taxon>Streptosporangiales</taxon>
        <taxon>Nocardiopsidaceae</taxon>
        <taxon>Nocardiopsis</taxon>
    </lineage>
</organism>
<evidence type="ECO:0000256" key="2">
    <source>
        <dbReference type="ARBA" id="ARBA00006024"/>
    </source>
</evidence>
<dbReference type="InterPro" id="IPR051014">
    <property type="entry name" value="Cation_Transport_ATPase_IB"/>
</dbReference>
<dbReference type="InterPro" id="IPR059000">
    <property type="entry name" value="ATPase_P-type_domA"/>
</dbReference>
<dbReference type="InterPro" id="IPR018303">
    <property type="entry name" value="ATPase_P-typ_P_site"/>
</dbReference>
<dbReference type="CDD" id="cd12108">
    <property type="entry name" value="Hr-like"/>
    <property type="match status" value="1"/>
</dbReference>
<dbReference type="Pfam" id="PF01814">
    <property type="entry name" value="Hemerythrin"/>
    <property type="match status" value="1"/>
</dbReference>
<keyword evidence="7 8" id="KW-0472">Membrane</keyword>
<dbReference type="InterPro" id="IPR023214">
    <property type="entry name" value="HAD_sf"/>
</dbReference>
<dbReference type="Gene3D" id="1.20.120.520">
    <property type="entry name" value="nmb1532 protein domain like"/>
    <property type="match status" value="1"/>
</dbReference>
<evidence type="ECO:0000256" key="7">
    <source>
        <dbReference type="ARBA" id="ARBA00023136"/>
    </source>
</evidence>
<accession>A0ABV8FNA6</accession>
<evidence type="ECO:0000256" key="3">
    <source>
        <dbReference type="ARBA" id="ARBA00022692"/>
    </source>
</evidence>
<dbReference type="SFLD" id="SFLDG00002">
    <property type="entry name" value="C1.7:_P-type_atpase_like"/>
    <property type="match status" value="1"/>
</dbReference>
<evidence type="ECO:0000256" key="6">
    <source>
        <dbReference type="ARBA" id="ARBA00022989"/>
    </source>
</evidence>
<feature type="transmembrane region" description="Helical" evidence="8">
    <location>
        <begin position="45"/>
        <end position="63"/>
    </location>
</feature>
<dbReference type="InterPro" id="IPR023298">
    <property type="entry name" value="ATPase_P-typ_TM_dom_sf"/>
</dbReference>
<dbReference type="PRINTS" id="PR00119">
    <property type="entry name" value="CATATPASE"/>
</dbReference>
<feature type="transmembrane region" description="Helical" evidence="8">
    <location>
        <begin position="240"/>
        <end position="259"/>
    </location>
</feature>
<feature type="transmembrane region" description="Helical" evidence="8">
    <location>
        <begin position="75"/>
        <end position="103"/>
    </location>
</feature>
<name>A0ABV8FNA6_9ACTN</name>
<dbReference type="InterPro" id="IPR036412">
    <property type="entry name" value="HAD-like_sf"/>
</dbReference>
<dbReference type="PANTHER" id="PTHR48085">
    <property type="entry name" value="CADMIUM/ZINC-TRANSPORTING ATPASE HMA2-RELATED"/>
    <property type="match status" value="1"/>
</dbReference>
<evidence type="ECO:0000313" key="12">
    <source>
        <dbReference type="Proteomes" id="UP001595847"/>
    </source>
</evidence>
<comment type="similarity">
    <text evidence="2 8">Belongs to the cation transport ATPase (P-type) (TC 3.A.3) family. Type IB subfamily.</text>
</comment>
<keyword evidence="3 8" id="KW-0812">Transmembrane</keyword>
<dbReference type="NCBIfam" id="TIGR01525">
    <property type="entry name" value="ATPase-IB_hvy"/>
    <property type="match status" value="1"/>
</dbReference>
<dbReference type="EMBL" id="JBHSBH010000010">
    <property type="protein sequence ID" value="MFC3997596.1"/>
    <property type="molecule type" value="Genomic_DNA"/>
</dbReference>
<dbReference type="InterPro" id="IPR008250">
    <property type="entry name" value="ATPase_P-typ_transduc_dom_A_sf"/>
</dbReference>
<dbReference type="SUPFAM" id="SSF81665">
    <property type="entry name" value="Calcium ATPase, transmembrane domain M"/>
    <property type="match status" value="1"/>
</dbReference>
<dbReference type="InterPro" id="IPR001757">
    <property type="entry name" value="P_typ_ATPase"/>
</dbReference>
<dbReference type="InterPro" id="IPR012312">
    <property type="entry name" value="Hemerythrin-like"/>
</dbReference>
<protein>
    <submittedName>
        <fullName evidence="11">Heavy metal translocating P-type ATPase</fullName>
    </submittedName>
</protein>
<dbReference type="PROSITE" id="PS00154">
    <property type="entry name" value="ATPASE_E1_E2"/>
    <property type="match status" value="1"/>
</dbReference>
<gene>
    <name evidence="11" type="ORF">ACFOVU_16805</name>
</gene>
<reference evidence="12" key="1">
    <citation type="journal article" date="2019" name="Int. J. Syst. Evol. Microbiol.">
        <title>The Global Catalogue of Microorganisms (GCM) 10K type strain sequencing project: providing services to taxonomists for standard genome sequencing and annotation.</title>
        <authorList>
            <consortium name="The Broad Institute Genomics Platform"/>
            <consortium name="The Broad Institute Genome Sequencing Center for Infectious Disease"/>
            <person name="Wu L."/>
            <person name="Ma J."/>
        </authorList>
    </citation>
    <scope>NUCLEOTIDE SEQUENCE [LARGE SCALE GENOMIC DNA]</scope>
    <source>
        <strain evidence="12">TBRC 1826</strain>
    </source>
</reference>
<dbReference type="RefSeq" id="WP_378534659.1">
    <property type="nucleotide sequence ID" value="NZ_JBHSBH010000010.1"/>
</dbReference>
<dbReference type="PANTHER" id="PTHR48085:SF5">
    <property type="entry name" value="CADMIUM_ZINC-TRANSPORTING ATPASE HMA4-RELATED"/>
    <property type="match status" value="1"/>
</dbReference>
<dbReference type="SUPFAM" id="SSF56784">
    <property type="entry name" value="HAD-like"/>
    <property type="match status" value="1"/>
</dbReference>
<evidence type="ECO:0000256" key="4">
    <source>
        <dbReference type="ARBA" id="ARBA00022723"/>
    </source>
</evidence>
<dbReference type="NCBIfam" id="TIGR01512">
    <property type="entry name" value="ATPase-IB2_Cd"/>
    <property type="match status" value="1"/>
</dbReference>
<evidence type="ECO:0000259" key="9">
    <source>
        <dbReference type="Pfam" id="PF00122"/>
    </source>
</evidence>
<dbReference type="Gene3D" id="2.70.150.10">
    <property type="entry name" value="Calcium-transporting ATPase, cytoplasmic transduction domain A"/>
    <property type="match status" value="1"/>
</dbReference>